<keyword evidence="2" id="KW-0472">Membrane</keyword>
<dbReference type="Gene3D" id="2.40.128.630">
    <property type="match status" value="1"/>
</dbReference>
<proteinExistence type="predicted"/>
<accession>A0A8J3LCA0</accession>
<feature type="domain" description="Pyrrolo-quinoline quinone repeat" evidence="3">
    <location>
        <begin position="61"/>
        <end position="156"/>
    </location>
</feature>
<evidence type="ECO:0000259" key="3">
    <source>
        <dbReference type="Pfam" id="PF13360"/>
    </source>
</evidence>
<keyword evidence="5" id="KW-1185">Reference proteome</keyword>
<dbReference type="Gene3D" id="2.130.10.10">
    <property type="entry name" value="YVTN repeat-like/Quinoprotein amine dehydrogenase"/>
    <property type="match status" value="1"/>
</dbReference>
<evidence type="ECO:0000313" key="4">
    <source>
        <dbReference type="EMBL" id="GIG16115.1"/>
    </source>
</evidence>
<comment type="caution">
    <text evidence="4">The sequence shown here is derived from an EMBL/GenBank/DDBJ whole genome shotgun (WGS) entry which is preliminary data.</text>
</comment>
<protein>
    <recommendedName>
        <fullName evidence="3">Pyrrolo-quinoline quinone repeat domain-containing protein</fullName>
    </recommendedName>
</protein>
<dbReference type="InterPro" id="IPR002372">
    <property type="entry name" value="PQQ_rpt_dom"/>
</dbReference>
<dbReference type="SUPFAM" id="SSF50998">
    <property type="entry name" value="Quinoprotein alcohol dehydrogenase-like"/>
    <property type="match status" value="1"/>
</dbReference>
<dbReference type="Proteomes" id="UP000660339">
    <property type="component" value="Unassembled WGS sequence"/>
</dbReference>
<organism evidence="4 5">
    <name type="scientific">Catellatospora methionotrophica</name>
    <dbReference type="NCBI Taxonomy" id="121620"/>
    <lineage>
        <taxon>Bacteria</taxon>
        <taxon>Bacillati</taxon>
        <taxon>Actinomycetota</taxon>
        <taxon>Actinomycetes</taxon>
        <taxon>Micromonosporales</taxon>
        <taxon>Micromonosporaceae</taxon>
        <taxon>Catellatospora</taxon>
    </lineage>
</organism>
<evidence type="ECO:0000256" key="1">
    <source>
        <dbReference type="SAM" id="MobiDB-lite"/>
    </source>
</evidence>
<evidence type="ECO:0000313" key="5">
    <source>
        <dbReference type="Proteomes" id="UP000660339"/>
    </source>
</evidence>
<reference evidence="4" key="1">
    <citation type="submission" date="2021-01" db="EMBL/GenBank/DDBJ databases">
        <title>Whole genome shotgun sequence of Catellatospora methionotrophica NBRC 14553.</title>
        <authorList>
            <person name="Komaki H."/>
            <person name="Tamura T."/>
        </authorList>
    </citation>
    <scope>NUCLEOTIDE SEQUENCE</scope>
    <source>
        <strain evidence="4">NBRC 14553</strain>
    </source>
</reference>
<dbReference type="Pfam" id="PF13360">
    <property type="entry name" value="PQQ_2"/>
    <property type="match status" value="1"/>
</dbReference>
<dbReference type="EMBL" id="BONJ01000026">
    <property type="protein sequence ID" value="GIG16115.1"/>
    <property type="molecule type" value="Genomic_DNA"/>
</dbReference>
<name>A0A8J3LCA0_9ACTN</name>
<sequence length="425" mass="45154">MTVLIDLGDPRGVDDDEPGDGPRLSRTGRRAAALLAVVLAGLLSCAGSAPATPWPLRRIAQLAPPLSAPVVFAGGLVLVVHRAEAARELVAVGDADGAVRWRVPLAGRSTEVHEARQVGATLLVTVLDTAAADEPWTTYALDPATGRRLWQERAYQLGVASGTVVLTGMSAAADWYGGWDVATGRRLWRHTLDASYRLSPYLADGELAGLVLVEDADGDRVRLVGLDGQLGDVHPLPAPTTAVQVVGSLVVAAYERDGRRRVTALRLPTLATAWDVAPAFGSRHVYLTACAPLVCASAADEVWLLDPVGGTVRWQGRVGGFTPLGPDRVLTGTDERPQAGVLRDTTTGAELLRMDEWTPAGTDGRRLVLTRTDGQRTWFGVVELARPDRIRLIGIGGITLDRCWLGGSSLVCQSLVGLDVYRVAD</sequence>
<dbReference type="InterPro" id="IPR011047">
    <property type="entry name" value="Quinoprotein_ADH-like_sf"/>
</dbReference>
<feature type="transmembrane region" description="Helical" evidence="2">
    <location>
        <begin position="62"/>
        <end position="80"/>
    </location>
</feature>
<gene>
    <name evidence="4" type="ORF">Cme02nite_44470</name>
</gene>
<feature type="region of interest" description="Disordered" evidence="1">
    <location>
        <begin position="1"/>
        <end position="25"/>
    </location>
</feature>
<keyword evidence="2" id="KW-1133">Transmembrane helix</keyword>
<dbReference type="InterPro" id="IPR015943">
    <property type="entry name" value="WD40/YVTN_repeat-like_dom_sf"/>
</dbReference>
<keyword evidence="2" id="KW-0812">Transmembrane</keyword>
<dbReference type="AlphaFoldDB" id="A0A8J3LCA0"/>
<evidence type="ECO:0000256" key="2">
    <source>
        <dbReference type="SAM" id="Phobius"/>
    </source>
</evidence>
<feature type="transmembrane region" description="Helical" evidence="2">
    <location>
        <begin position="31"/>
        <end position="50"/>
    </location>
</feature>
<dbReference type="RefSeq" id="WP_166387610.1">
    <property type="nucleotide sequence ID" value="NZ_BAAATT010000010.1"/>
</dbReference>